<dbReference type="Proteomes" id="UP000317940">
    <property type="component" value="Unassembled WGS sequence"/>
</dbReference>
<comment type="subcellular location">
    <subcellularLocation>
        <location evidence="1">Cell membrane</location>
        <topology evidence="1">Multi-pass membrane protein</topology>
    </subcellularLocation>
</comment>
<dbReference type="GO" id="GO:0055085">
    <property type="term" value="P:transmembrane transport"/>
    <property type="evidence" value="ECO:0007669"/>
    <property type="project" value="TreeGrafter"/>
</dbReference>
<evidence type="ECO:0000256" key="3">
    <source>
        <dbReference type="ARBA" id="ARBA00022448"/>
    </source>
</evidence>
<sequence length="344" mass="35764">MAPGLQRAAGYTWRLLVLAAALYLVLLVLGRLVLPVVAVFVALVFTSVLRPVADLAARRLPRSLAVAVAVLGSLLLLAGLLAGIGASVADQWNSLVNEFRGGVGRIEHWLEGAPFHVRPQTATQLQNKLGSYLSAHKATLINTAVSQAGKVVEAATGAALALFCSIFFTHSGDRMWAWLLGQLPSGVRGTWDRGGRTAWRTFAGYTRGIVIVAASNAVLVGIALALLRVPLVVPLVVLEFFATLVPLIGSPIAMVIAAVVALASRGPVTAAVVLVLIVVIGQIEGHVLHPVVMSWAIRIHPVAVALSVIAGGILAGVIGAVVALPLVSVLWAVISELRAGGDDP</sequence>
<keyword evidence="6 8" id="KW-1133">Transmembrane helix</keyword>
<evidence type="ECO:0000256" key="5">
    <source>
        <dbReference type="ARBA" id="ARBA00022692"/>
    </source>
</evidence>
<comment type="similarity">
    <text evidence="2">Belongs to the autoinducer-2 exporter (AI-2E) (TC 2.A.86) family.</text>
</comment>
<keyword evidence="7 8" id="KW-0472">Membrane</keyword>
<protein>
    <submittedName>
        <fullName evidence="9">Putative PurR-regulated permease PerM</fullName>
    </submittedName>
</protein>
<comment type="caution">
    <text evidence="9">The sequence shown here is derived from an EMBL/GenBank/DDBJ whole genome shotgun (WGS) entry which is preliminary data.</text>
</comment>
<keyword evidence="3" id="KW-0813">Transport</keyword>
<feature type="transmembrane region" description="Helical" evidence="8">
    <location>
        <begin position="209"/>
        <end position="229"/>
    </location>
</feature>
<feature type="transmembrane region" description="Helical" evidence="8">
    <location>
        <begin position="12"/>
        <end position="30"/>
    </location>
</feature>
<evidence type="ECO:0000256" key="6">
    <source>
        <dbReference type="ARBA" id="ARBA00022989"/>
    </source>
</evidence>
<keyword evidence="10" id="KW-1185">Reference proteome</keyword>
<organism evidence="9 10">
    <name type="scientific">Kitasatospora viridis</name>
    <dbReference type="NCBI Taxonomy" id="281105"/>
    <lineage>
        <taxon>Bacteria</taxon>
        <taxon>Bacillati</taxon>
        <taxon>Actinomycetota</taxon>
        <taxon>Actinomycetes</taxon>
        <taxon>Kitasatosporales</taxon>
        <taxon>Streptomycetaceae</taxon>
        <taxon>Kitasatospora</taxon>
    </lineage>
</organism>
<evidence type="ECO:0000313" key="9">
    <source>
        <dbReference type="EMBL" id="TWF73553.1"/>
    </source>
</evidence>
<feature type="transmembrane region" description="Helical" evidence="8">
    <location>
        <begin position="36"/>
        <end position="53"/>
    </location>
</feature>
<dbReference type="PANTHER" id="PTHR21716:SF53">
    <property type="entry name" value="PERMEASE PERM-RELATED"/>
    <property type="match status" value="1"/>
</dbReference>
<keyword evidence="5 8" id="KW-0812">Transmembrane</keyword>
<evidence type="ECO:0000256" key="4">
    <source>
        <dbReference type="ARBA" id="ARBA00022475"/>
    </source>
</evidence>
<dbReference type="Pfam" id="PF01594">
    <property type="entry name" value="AI-2E_transport"/>
    <property type="match status" value="1"/>
</dbReference>
<feature type="transmembrane region" description="Helical" evidence="8">
    <location>
        <begin position="268"/>
        <end position="292"/>
    </location>
</feature>
<evidence type="ECO:0000256" key="7">
    <source>
        <dbReference type="ARBA" id="ARBA00023136"/>
    </source>
</evidence>
<dbReference type="AlphaFoldDB" id="A0A561SFA9"/>
<accession>A0A561SFA9</accession>
<feature type="transmembrane region" description="Helical" evidence="8">
    <location>
        <begin position="304"/>
        <end position="334"/>
    </location>
</feature>
<dbReference type="GO" id="GO:0005886">
    <property type="term" value="C:plasma membrane"/>
    <property type="evidence" value="ECO:0007669"/>
    <property type="project" value="UniProtKB-SubCell"/>
</dbReference>
<proteinExistence type="inferred from homology"/>
<evidence type="ECO:0000313" key="10">
    <source>
        <dbReference type="Proteomes" id="UP000317940"/>
    </source>
</evidence>
<name>A0A561SFA9_9ACTN</name>
<evidence type="ECO:0000256" key="8">
    <source>
        <dbReference type="SAM" id="Phobius"/>
    </source>
</evidence>
<dbReference type="EMBL" id="VIWT01000005">
    <property type="protein sequence ID" value="TWF73553.1"/>
    <property type="molecule type" value="Genomic_DNA"/>
</dbReference>
<feature type="transmembrane region" description="Helical" evidence="8">
    <location>
        <begin position="236"/>
        <end position="262"/>
    </location>
</feature>
<evidence type="ECO:0000256" key="2">
    <source>
        <dbReference type="ARBA" id="ARBA00009773"/>
    </source>
</evidence>
<feature type="transmembrane region" description="Helical" evidence="8">
    <location>
        <begin position="65"/>
        <end position="89"/>
    </location>
</feature>
<gene>
    <name evidence="9" type="ORF">FHX73_15166</name>
</gene>
<dbReference type="InterPro" id="IPR002549">
    <property type="entry name" value="AI-2E-like"/>
</dbReference>
<evidence type="ECO:0000256" key="1">
    <source>
        <dbReference type="ARBA" id="ARBA00004651"/>
    </source>
</evidence>
<keyword evidence="4" id="KW-1003">Cell membrane</keyword>
<reference evidence="9 10" key="1">
    <citation type="submission" date="2019-06" db="EMBL/GenBank/DDBJ databases">
        <title>Sequencing the genomes of 1000 actinobacteria strains.</title>
        <authorList>
            <person name="Klenk H.-P."/>
        </authorList>
    </citation>
    <scope>NUCLEOTIDE SEQUENCE [LARGE SCALE GENOMIC DNA]</scope>
    <source>
        <strain evidence="9 10">DSM 44826</strain>
    </source>
</reference>
<dbReference type="PANTHER" id="PTHR21716">
    <property type="entry name" value="TRANSMEMBRANE PROTEIN"/>
    <property type="match status" value="1"/>
</dbReference>